<protein>
    <submittedName>
        <fullName evidence="3">Uncharacterized protein</fullName>
    </submittedName>
</protein>
<evidence type="ECO:0000313" key="3">
    <source>
        <dbReference type="EMBL" id="KAK5865044.1"/>
    </source>
</evidence>
<feature type="signal peptide" evidence="2">
    <location>
        <begin position="1"/>
        <end position="19"/>
    </location>
</feature>
<keyword evidence="4" id="KW-1185">Reference proteome</keyword>
<accession>A0AAN7XQJ3</accession>
<dbReference type="AlphaFoldDB" id="A0AAN7XQJ3"/>
<evidence type="ECO:0000256" key="1">
    <source>
        <dbReference type="SAM" id="MobiDB-lite"/>
    </source>
</evidence>
<reference evidence="3 4" key="1">
    <citation type="journal article" date="2023" name="Genes (Basel)">
        <title>Chromosome-Level Genome Assembly and Circadian Gene Repertoire of the Patagonia Blennie Eleginops maclovinus-The Closest Ancestral Proxy of Antarctic Cryonotothenioids.</title>
        <authorList>
            <person name="Cheng C.C."/>
            <person name="Rivera-Colon A.G."/>
            <person name="Minhas B.F."/>
            <person name="Wilson L."/>
            <person name="Rayamajhi N."/>
            <person name="Vargas-Chacoff L."/>
            <person name="Catchen J.M."/>
        </authorList>
    </citation>
    <scope>NUCLEOTIDE SEQUENCE [LARGE SCALE GENOMIC DNA]</scope>
    <source>
        <strain evidence="3">JMC-PN-2008</strain>
    </source>
</reference>
<sequence length="192" mass="21767">MRKVLLALVVLLHLHYSHQNKKLNGEIIKKLKALGNVSLKEGRVPNRPMETDPSICVSSYVSELKLILDNVTGPPKHSIQELKGNLQQLDLNQLVNPLVNPPTQQNCPMMLAINTSRIFRPYIRFFRDLNSKKQYGGLNHRGARVACSYHFLLNGTTSPRRSEAEPHEVKKEIRPKSEQRLQEDAATAETAE</sequence>
<name>A0AAN7XQJ3_ELEMC</name>
<dbReference type="EMBL" id="JAUZQC010000010">
    <property type="protein sequence ID" value="KAK5865044.1"/>
    <property type="molecule type" value="Genomic_DNA"/>
</dbReference>
<comment type="caution">
    <text evidence="3">The sequence shown here is derived from an EMBL/GenBank/DDBJ whole genome shotgun (WGS) entry which is preliminary data.</text>
</comment>
<evidence type="ECO:0000256" key="2">
    <source>
        <dbReference type="SAM" id="SignalP"/>
    </source>
</evidence>
<organism evidence="3 4">
    <name type="scientific">Eleginops maclovinus</name>
    <name type="common">Patagonian blennie</name>
    <name type="synonym">Eleginus maclovinus</name>
    <dbReference type="NCBI Taxonomy" id="56733"/>
    <lineage>
        <taxon>Eukaryota</taxon>
        <taxon>Metazoa</taxon>
        <taxon>Chordata</taxon>
        <taxon>Craniata</taxon>
        <taxon>Vertebrata</taxon>
        <taxon>Euteleostomi</taxon>
        <taxon>Actinopterygii</taxon>
        <taxon>Neopterygii</taxon>
        <taxon>Teleostei</taxon>
        <taxon>Neoteleostei</taxon>
        <taxon>Acanthomorphata</taxon>
        <taxon>Eupercaria</taxon>
        <taxon>Perciformes</taxon>
        <taxon>Notothenioidei</taxon>
        <taxon>Eleginopidae</taxon>
        <taxon>Eleginops</taxon>
    </lineage>
</organism>
<gene>
    <name evidence="3" type="ORF">PBY51_016239</name>
</gene>
<evidence type="ECO:0000313" key="4">
    <source>
        <dbReference type="Proteomes" id="UP001346869"/>
    </source>
</evidence>
<feature type="region of interest" description="Disordered" evidence="1">
    <location>
        <begin position="156"/>
        <end position="192"/>
    </location>
</feature>
<feature type="compositionally biased region" description="Basic and acidic residues" evidence="1">
    <location>
        <begin position="160"/>
        <end position="183"/>
    </location>
</feature>
<reference evidence="3 4" key="2">
    <citation type="journal article" date="2023" name="Mol. Biol. Evol.">
        <title>Genomics of Secondarily Temperate Adaptation in the Only Non-Antarctic Icefish.</title>
        <authorList>
            <person name="Rivera-Colon A.G."/>
            <person name="Rayamajhi N."/>
            <person name="Minhas B.F."/>
            <person name="Madrigal G."/>
            <person name="Bilyk K.T."/>
            <person name="Yoon V."/>
            <person name="Hune M."/>
            <person name="Gregory S."/>
            <person name="Cheng C.H.C."/>
            <person name="Catchen J.M."/>
        </authorList>
    </citation>
    <scope>NUCLEOTIDE SEQUENCE [LARGE SCALE GENOMIC DNA]</scope>
    <source>
        <strain evidence="3">JMC-PN-2008</strain>
    </source>
</reference>
<feature type="chain" id="PRO_5042927827" evidence="2">
    <location>
        <begin position="20"/>
        <end position="192"/>
    </location>
</feature>
<keyword evidence="2" id="KW-0732">Signal</keyword>
<proteinExistence type="predicted"/>
<dbReference type="Proteomes" id="UP001346869">
    <property type="component" value="Unassembled WGS sequence"/>
</dbReference>